<dbReference type="Pfam" id="PF03947">
    <property type="entry name" value="Ribosomal_L2_C"/>
    <property type="match status" value="1"/>
</dbReference>
<sequence length="318" mass="35821">MAIHLYKTSTPSTRKEALDNQVKSNPQNNLIHGQRHCQKGRNARGIITARHRGRGHKHLYCKIDFRRNEKDVYGRIVTIEDDPNQNAYICLILYGDGEKRYILHPRWTIIGDTIFSRTKGPIKMGNDLPLGNMPLCIAIHNIEITIGKGGQLAKAGGTLAKLIAKKEKLVTLELASGEVRFISKNYSAIVEQVENVGFKHKSLGRAKSKRYLGRRPIVRGVVVNPVDHPHGGGEGRAPIARRNTTTPWGYPALGRMTNSYFPFVMVFLRKFMGTKETKIFFDYDADDEMDDIENGPRTSESDDELVDSYDSDVALERS</sequence>
<dbReference type="SMART" id="SM01383">
    <property type="entry name" value="Ribosomal_L2"/>
    <property type="match status" value="1"/>
</dbReference>
<dbReference type="GO" id="GO:0016740">
    <property type="term" value="F:transferase activity"/>
    <property type="evidence" value="ECO:0007669"/>
    <property type="project" value="InterPro"/>
</dbReference>
<dbReference type="AlphaFoldDB" id="A0A9Q1QJW6"/>
<dbReference type="GO" id="GO:0003723">
    <property type="term" value="F:RNA binding"/>
    <property type="evidence" value="ECO:0007669"/>
    <property type="project" value="InterPro"/>
</dbReference>
<dbReference type="GO" id="GO:0005762">
    <property type="term" value="C:mitochondrial large ribosomal subunit"/>
    <property type="evidence" value="ECO:0007669"/>
    <property type="project" value="TreeGrafter"/>
</dbReference>
<dbReference type="InterPro" id="IPR008991">
    <property type="entry name" value="Translation_prot_SH3-like_sf"/>
</dbReference>
<protein>
    <recommendedName>
        <fullName evidence="11">Ribosomal protein L2</fullName>
    </recommendedName>
</protein>
<dbReference type="PROSITE" id="PS00467">
    <property type="entry name" value="RIBOSOMAL_L2"/>
    <property type="match status" value="1"/>
</dbReference>
<dbReference type="InterPro" id="IPR022669">
    <property type="entry name" value="Ribosomal_uL2_C"/>
</dbReference>
<dbReference type="InterPro" id="IPR002171">
    <property type="entry name" value="Ribosomal_uL2"/>
</dbReference>
<dbReference type="InterPro" id="IPR022671">
    <property type="entry name" value="Ribosomal_uL2_CS"/>
</dbReference>
<feature type="compositionally biased region" description="Acidic residues" evidence="6">
    <location>
        <begin position="301"/>
        <end position="310"/>
    </location>
</feature>
<evidence type="ECO:0008006" key="11">
    <source>
        <dbReference type="Google" id="ProtNLM"/>
    </source>
</evidence>
<evidence type="ECO:0000313" key="9">
    <source>
        <dbReference type="EMBL" id="KAJ8444256.1"/>
    </source>
</evidence>
<dbReference type="InterPro" id="IPR005880">
    <property type="entry name" value="Ribosomal_uL2_bac/org-type"/>
</dbReference>
<dbReference type="PANTHER" id="PTHR13691">
    <property type="entry name" value="RIBOSOMAL PROTEIN L2"/>
    <property type="match status" value="1"/>
</dbReference>
<dbReference type="SUPFAM" id="SSF50249">
    <property type="entry name" value="Nucleic acid-binding proteins"/>
    <property type="match status" value="1"/>
</dbReference>
<dbReference type="InterPro" id="IPR022666">
    <property type="entry name" value="Ribosomal_uL2_RNA-bd_dom"/>
</dbReference>
<feature type="region of interest" description="Disordered" evidence="6">
    <location>
        <begin position="1"/>
        <end position="20"/>
    </location>
</feature>
<evidence type="ECO:0000256" key="3">
    <source>
        <dbReference type="ARBA" id="ARBA00022640"/>
    </source>
</evidence>
<dbReference type="Gene3D" id="2.30.30.30">
    <property type="match status" value="1"/>
</dbReference>
<organism evidence="9 10">
    <name type="scientific">Carnegiea gigantea</name>
    <dbReference type="NCBI Taxonomy" id="171969"/>
    <lineage>
        <taxon>Eukaryota</taxon>
        <taxon>Viridiplantae</taxon>
        <taxon>Streptophyta</taxon>
        <taxon>Embryophyta</taxon>
        <taxon>Tracheophyta</taxon>
        <taxon>Spermatophyta</taxon>
        <taxon>Magnoliopsida</taxon>
        <taxon>eudicotyledons</taxon>
        <taxon>Gunneridae</taxon>
        <taxon>Pentapetalae</taxon>
        <taxon>Caryophyllales</taxon>
        <taxon>Cactineae</taxon>
        <taxon>Cactaceae</taxon>
        <taxon>Cactoideae</taxon>
        <taxon>Echinocereeae</taxon>
        <taxon>Carnegiea</taxon>
    </lineage>
</organism>
<name>A0A9Q1QJW6_9CARY</name>
<dbReference type="Gene3D" id="2.40.50.140">
    <property type="entry name" value="Nucleic acid-binding proteins"/>
    <property type="match status" value="1"/>
</dbReference>
<keyword evidence="5" id="KW-0687">Ribonucleoprotein</keyword>
<accession>A0A9Q1QJW6</accession>
<evidence type="ECO:0000256" key="1">
    <source>
        <dbReference type="ARBA" id="ARBA00004474"/>
    </source>
</evidence>
<keyword evidence="3" id="KW-0934">Plastid</keyword>
<dbReference type="Proteomes" id="UP001153076">
    <property type="component" value="Unassembled WGS sequence"/>
</dbReference>
<dbReference type="GO" id="GO:0032543">
    <property type="term" value="P:mitochondrial translation"/>
    <property type="evidence" value="ECO:0007669"/>
    <property type="project" value="TreeGrafter"/>
</dbReference>
<dbReference type="SUPFAM" id="SSF50104">
    <property type="entry name" value="Translation proteins SH3-like domain"/>
    <property type="match status" value="1"/>
</dbReference>
<feature type="region of interest" description="Disordered" evidence="6">
    <location>
        <begin position="288"/>
        <end position="318"/>
    </location>
</feature>
<keyword evidence="4" id="KW-0689">Ribosomal protein</keyword>
<comment type="caution">
    <text evidence="9">The sequence shown here is derived from an EMBL/GenBank/DDBJ whole genome shotgun (WGS) entry which is preliminary data.</text>
</comment>
<proteinExistence type="inferred from homology"/>
<dbReference type="PANTHER" id="PTHR13691:SF5">
    <property type="entry name" value="LARGE RIBOSOMAL SUBUNIT PROTEIN UL2M"/>
    <property type="match status" value="1"/>
</dbReference>
<gene>
    <name evidence="9" type="ORF">Cgig2_024582</name>
</gene>
<dbReference type="SMART" id="SM01382">
    <property type="entry name" value="Ribosomal_L2_C"/>
    <property type="match status" value="1"/>
</dbReference>
<feature type="domain" description="Large ribosomal subunit protein uL2 C-terminal" evidence="7">
    <location>
        <begin position="122"/>
        <end position="251"/>
    </location>
</feature>
<dbReference type="InterPro" id="IPR012340">
    <property type="entry name" value="NA-bd_OB-fold"/>
</dbReference>
<dbReference type="InterPro" id="IPR014722">
    <property type="entry name" value="Rib_uL2_dom2"/>
</dbReference>
<reference evidence="9" key="1">
    <citation type="submission" date="2022-04" db="EMBL/GenBank/DDBJ databases">
        <title>Carnegiea gigantea Genome sequencing and assembly v2.</title>
        <authorList>
            <person name="Copetti D."/>
            <person name="Sanderson M.J."/>
            <person name="Burquez A."/>
            <person name="Wojciechowski M.F."/>
        </authorList>
    </citation>
    <scope>NUCLEOTIDE SEQUENCE</scope>
    <source>
        <strain evidence="9">SGP5-SGP5p</strain>
        <tissue evidence="9">Aerial part</tissue>
    </source>
</reference>
<evidence type="ECO:0000313" key="10">
    <source>
        <dbReference type="Proteomes" id="UP001153076"/>
    </source>
</evidence>
<dbReference type="GO" id="GO:0009536">
    <property type="term" value="C:plastid"/>
    <property type="evidence" value="ECO:0007669"/>
    <property type="project" value="UniProtKB-SubCell"/>
</dbReference>
<dbReference type="FunFam" id="2.40.50.140:FF:000029">
    <property type="entry name" value="50S ribosomal protein L2, chloroplastic"/>
    <property type="match status" value="1"/>
</dbReference>
<dbReference type="EMBL" id="JAKOGI010000102">
    <property type="protein sequence ID" value="KAJ8444256.1"/>
    <property type="molecule type" value="Genomic_DNA"/>
</dbReference>
<evidence type="ECO:0000256" key="5">
    <source>
        <dbReference type="ARBA" id="ARBA00023274"/>
    </source>
</evidence>
<evidence type="ECO:0000256" key="2">
    <source>
        <dbReference type="ARBA" id="ARBA00005636"/>
    </source>
</evidence>
<feature type="domain" description="Large ribosomal subunit protein uL2 RNA-binding" evidence="8">
    <location>
        <begin position="40"/>
        <end position="116"/>
    </location>
</feature>
<keyword evidence="10" id="KW-1185">Reference proteome</keyword>
<dbReference type="FunFam" id="4.10.950.10:FF:000001">
    <property type="entry name" value="50S ribosomal protein L2"/>
    <property type="match status" value="1"/>
</dbReference>
<evidence type="ECO:0000259" key="7">
    <source>
        <dbReference type="SMART" id="SM01382"/>
    </source>
</evidence>
<comment type="similarity">
    <text evidence="2">Belongs to the universal ribosomal protein uL2 family.</text>
</comment>
<dbReference type="GO" id="GO:0003735">
    <property type="term" value="F:structural constituent of ribosome"/>
    <property type="evidence" value="ECO:0007669"/>
    <property type="project" value="InterPro"/>
</dbReference>
<evidence type="ECO:0000259" key="8">
    <source>
        <dbReference type="SMART" id="SM01383"/>
    </source>
</evidence>
<comment type="subcellular location">
    <subcellularLocation>
        <location evidence="1">Plastid</location>
    </subcellularLocation>
</comment>
<dbReference type="NCBIfam" id="TIGR01171">
    <property type="entry name" value="rplB_bact"/>
    <property type="match status" value="1"/>
</dbReference>
<dbReference type="OrthoDB" id="563959at2759"/>
<dbReference type="InterPro" id="IPR014726">
    <property type="entry name" value="Ribosomal_uL2_dom3"/>
</dbReference>
<evidence type="ECO:0000256" key="4">
    <source>
        <dbReference type="ARBA" id="ARBA00022980"/>
    </source>
</evidence>
<dbReference type="Gene3D" id="4.10.950.10">
    <property type="entry name" value="Ribosomal protein L2, domain 3"/>
    <property type="match status" value="1"/>
</dbReference>
<dbReference type="Pfam" id="PF00181">
    <property type="entry name" value="Ribosomal_L2_N"/>
    <property type="match status" value="1"/>
</dbReference>
<evidence type="ECO:0000256" key="6">
    <source>
        <dbReference type="SAM" id="MobiDB-lite"/>
    </source>
</evidence>